<evidence type="ECO:0000256" key="1">
    <source>
        <dbReference type="ARBA" id="ARBA00022679"/>
    </source>
</evidence>
<keyword evidence="1" id="KW-0808">Transferase</keyword>
<evidence type="ECO:0000313" key="5">
    <source>
        <dbReference type="Proteomes" id="UP000712007"/>
    </source>
</evidence>
<feature type="binding site" evidence="2">
    <location>
        <position position="130"/>
    </location>
    <ligand>
        <name>ATP</name>
        <dbReference type="ChEBI" id="CHEBI:30616"/>
    </ligand>
</feature>
<proteinExistence type="predicted"/>
<dbReference type="Proteomes" id="UP000712007">
    <property type="component" value="Unassembled WGS sequence"/>
</dbReference>
<feature type="binding site" evidence="2">
    <location>
        <position position="61"/>
    </location>
    <ligand>
        <name>ATP</name>
        <dbReference type="ChEBI" id="CHEBI:30616"/>
    </ligand>
</feature>
<organism evidence="4 5">
    <name type="scientific">Candidatus Aphodosoma intestinipullorum</name>
    <dbReference type="NCBI Taxonomy" id="2840674"/>
    <lineage>
        <taxon>Bacteria</taxon>
        <taxon>Pseudomonadati</taxon>
        <taxon>Bacteroidota</taxon>
        <taxon>Bacteroidia</taxon>
        <taxon>Bacteroidales</taxon>
        <taxon>Candidatus Aphodosoma</taxon>
    </lineage>
</organism>
<name>A0A940DJH8_9BACT</name>
<protein>
    <submittedName>
        <fullName evidence="4">Adenine nucleotide alpha hydrolase family protein</fullName>
    </submittedName>
</protein>
<dbReference type="AlphaFoldDB" id="A0A940DJH8"/>
<dbReference type="PIRSF" id="PIRSF004976">
    <property type="entry name" value="ATPase_YdaO"/>
    <property type="match status" value="1"/>
</dbReference>
<keyword evidence="4" id="KW-0378">Hydrolase</keyword>
<dbReference type="Pfam" id="PF01171">
    <property type="entry name" value="ATP_bind_3"/>
    <property type="match status" value="1"/>
</dbReference>
<feature type="domain" description="tRNA(Ile)-lysidine/2-thiocytidine synthase N-terminal" evidence="3">
    <location>
        <begin position="25"/>
        <end position="205"/>
    </location>
</feature>
<dbReference type="SUPFAM" id="SSF52402">
    <property type="entry name" value="Adenine nucleotide alpha hydrolases-like"/>
    <property type="match status" value="1"/>
</dbReference>
<keyword evidence="2" id="KW-0547">Nucleotide-binding</keyword>
<feature type="binding site" evidence="2">
    <location>
        <position position="35"/>
    </location>
    <ligand>
        <name>ATP</name>
        <dbReference type="ChEBI" id="CHEBI:30616"/>
    </ligand>
</feature>
<reference evidence="4" key="1">
    <citation type="submission" date="2020-10" db="EMBL/GenBank/DDBJ databases">
        <authorList>
            <person name="Gilroy R."/>
        </authorList>
    </citation>
    <scope>NUCLEOTIDE SEQUENCE</scope>
    <source>
        <strain evidence="4">3924</strain>
    </source>
</reference>
<dbReference type="InterPro" id="IPR011063">
    <property type="entry name" value="TilS/TtcA_N"/>
</dbReference>
<dbReference type="InterPro" id="IPR035107">
    <property type="entry name" value="tRNA_thiolation_TtcA_Ctu1"/>
</dbReference>
<feature type="binding site" evidence="2">
    <location>
        <begin position="29"/>
        <end position="31"/>
    </location>
    <ligand>
        <name>ATP</name>
        <dbReference type="ChEBI" id="CHEBI:30616"/>
    </ligand>
</feature>
<gene>
    <name evidence="4" type="ORF">IAC51_03895</name>
</gene>
<dbReference type="GO" id="GO:0016787">
    <property type="term" value="F:hydrolase activity"/>
    <property type="evidence" value="ECO:0007669"/>
    <property type="project" value="UniProtKB-KW"/>
</dbReference>
<accession>A0A940DJH8</accession>
<dbReference type="CDD" id="cd24138">
    <property type="entry name" value="TtcA-like"/>
    <property type="match status" value="1"/>
</dbReference>
<feature type="binding site" evidence="2">
    <location>
        <position position="135"/>
    </location>
    <ligand>
        <name>ATP</name>
        <dbReference type="ChEBI" id="CHEBI:30616"/>
    </ligand>
</feature>
<dbReference type="PANTHER" id="PTHR43686">
    <property type="entry name" value="SULFURTRANSFERASE-RELATED"/>
    <property type="match status" value="1"/>
</dbReference>
<dbReference type="PANTHER" id="PTHR43686:SF1">
    <property type="entry name" value="AMINOTRAN_5 DOMAIN-CONTAINING PROTEIN"/>
    <property type="match status" value="1"/>
</dbReference>
<evidence type="ECO:0000313" key="4">
    <source>
        <dbReference type="EMBL" id="MBO8439773.1"/>
    </source>
</evidence>
<dbReference type="GO" id="GO:0008033">
    <property type="term" value="P:tRNA processing"/>
    <property type="evidence" value="ECO:0007669"/>
    <property type="project" value="InterPro"/>
</dbReference>
<dbReference type="GO" id="GO:0005524">
    <property type="term" value="F:ATP binding"/>
    <property type="evidence" value="ECO:0007669"/>
    <property type="project" value="UniProtKB-KW"/>
</dbReference>
<evidence type="ECO:0000259" key="3">
    <source>
        <dbReference type="Pfam" id="PF01171"/>
    </source>
</evidence>
<dbReference type="Gene3D" id="3.40.50.620">
    <property type="entry name" value="HUPs"/>
    <property type="match status" value="1"/>
</dbReference>
<keyword evidence="2" id="KW-0067">ATP-binding</keyword>
<comment type="caution">
    <text evidence="4">The sequence shown here is derived from an EMBL/GenBank/DDBJ whole genome shotgun (WGS) entry which is preliminary data.</text>
</comment>
<sequence>MKKERLQSKVNRAMKEYGMVKDGDHILVGLSGGKDSLALVEFLGARSKIFKPRFRVTALHVGVSNVGYKSDTEYLKGFCKECGVEFIYEETSFEADRATRRSPCFLCSWSRRKVLFDTAKRLGCNKIALGHHQDDILETLLMNLTFQGAFSTMPPVMAMDKFDMTIIRPLALLRESELRAHAEERGYRRQEKNCPYEKESNRQAMRSLLEQMERLNPEAANSLWSAMTNVKPEYLPRTTGER</sequence>
<dbReference type="InterPro" id="IPR014729">
    <property type="entry name" value="Rossmann-like_a/b/a_fold"/>
</dbReference>
<dbReference type="GO" id="GO:0016740">
    <property type="term" value="F:transferase activity"/>
    <property type="evidence" value="ECO:0007669"/>
    <property type="project" value="UniProtKB-KW"/>
</dbReference>
<evidence type="ECO:0000256" key="2">
    <source>
        <dbReference type="PIRSR" id="PIRSR004976-51"/>
    </source>
</evidence>
<dbReference type="EMBL" id="JADIMV010000065">
    <property type="protein sequence ID" value="MBO8439773.1"/>
    <property type="molecule type" value="Genomic_DNA"/>
</dbReference>
<reference evidence="4" key="2">
    <citation type="journal article" date="2021" name="PeerJ">
        <title>Extensive microbial diversity within the chicken gut microbiome revealed by metagenomics and culture.</title>
        <authorList>
            <person name="Gilroy R."/>
            <person name="Ravi A."/>
            <person name="Getino M."/>
            <person name="Pursley I."/>
            <person name="Horton D.L."/>
            <person name="Alikhan N.F."/>
            <person name="Baker D."/>
            <person name="Gharbi K."/>
            <person name="Hall N."/>
            <person name="Watson M."/>
            <person name="Adriaenssens E.M."/>
            <person name="Foster-Nyarko E."/>
            <person name="Jarju S."/>
            <person name="Secka A."/>
            <person name="Antonio M."/>
            <person name="Oren A."/>
            <person name="Chaudhuri R.R."/>
            <person name="La Ragione R."/>
            <person name="Hildebrand F."/>
            <person name="Pallen M.J."/>
        </authorList>
    </citation>
    <scope>NUCLEOTIDE SEQUENCE</scope>
    <source>
        <strain evidence="4">3924</strain>
    </source>
</reference>